<feature type="compositionally biased region" description="Low complexity" evidence="1">
    <location>
        <begin position="92"/>
        <end position="102"/>
    </location>
</feature>
<name>A0A4Z2EG30_9TELE</name>
<dbReference type="OrthoDB" id="193931at2759"/>
<gene>
    <name evidence="2" type="primary">SIK2_2</name>
    <name evidence="2" type="ORF">EYF80_062584</name>
</gene>
<feature type="region of interest" description="Disordered" evidence="1">
    <location>
        <begin position="1"/>
        <end position="179"/>
    </location>
</feature>
<comment type="caution">
    <text evidence="2">The sequence shown here is derived from an EMBL/GenBank/DDBJ whole genome shotgun (WGS) entry which is preliminary data.</text>
</comment>
<protein>
    <submittedName>
        <fullName evidence="2">Serine/threonine-protein kinase SIK2</fullName>
    </submittedName>
</protein>
<dbReference type="Proteomes" id="UP000314294">
    <property type="component" value="Unassembled WGS sequence"/>
</dbReference>
<dbReference type="AlphaFoldDB" id="A0A4Z2EG30"/>
<accession>A0A4Z2EG30</accession>
<dbReference type="EMBL" id="SRLO01008577">
    <property type="protein sequence ID" value="TNN27272.1"/>
    <property type="molecule type" value="Genomic_DNA"/>
</dbReference>
<feature type="compositionally biased region" description="Acidic residues" evidence="1">
    <location>
        <begin position="1"/>
        <end position="19"/>
    </location>
</feature>
<evidence type="ECO:0000256" key="1">
    <source>
        <dbReference type="SAM" id="MobiDB-lite"/>
    </source>
</evidence>
<evidence type="ECO:0000313" key="2">
    <source>
        <dbReference type="EMBL" id="TNN27272.1"/>
    </source>
</evidence>
<keyword evidence="3" id="KW-1185">Reference proteome</keyword>
<reference evidence="2 3" key="1">
    <citation type="submission" date="2019-03" db="EMBL/GenBank/DDBJ databases">
        <title>First draft genome of Liparis tanakae, snailfish: a comprehensive survey of snailfish specific genes.</title>
        <authorList>
            <person name="Kim W."/>
            <person name="Song I."/>
            <person name="Jeong J.-H."/>
            <person name="Kim D."/>
            <person name="Kim S."/>
            <person name="Ryu S."/>
            <person name="Song J.Y."/>
            <person name="Lee S.K."/>
        </authorList>
    </citation>
    <scope>NUCLEOTIDE SEQUENCE [LARGE SCALE GENOMIC DNA]</scope>
    <source>
        <tissue evidence="2">Muscle</tissue>
    </source>
</reference>
<dbReference type="GO" id="GO:0016301">
    <property type="term" value="F:kinase activity"/>
    <property type="evidence" value="ECO:0007669"/>
    <property type="project" value="UniProtKB-KW"/>
</dbReference>
<keyword evidence="2" id="KW-0808">Transferase</keyword>
<evidence type="ECO:0000313" key="3">
    <source>
        <dbReference type="Proteomes" id="UP000314294"/>
    </source>
</evidence>
<keyword evidence="2" id="KW-0418">Kinase</keyword>
<organism evidence="2 3">
    <name type="scientific">Liparis tanakae</name>
    <name type="common">Tanaka's snailfish</name>
    <dbReference type="NCBI Taxonomy" id="230148"/>
    <lineage>
        <taxon>Eukaryota</taxon>
        <taxon>Metazoa</taxon>
        <taxon>Chordata</taxon>
        <taxon>Craniata</taxon>
        <taxon>Vertebrata</taxon>
        <taxon>Euteleostomi</taxon>
        <taxon>Actinopterygii</taxon>
        <taxon>Neopterygii</taxon>
        <taxon>Teleostei</taxon>
        <taxon>Neoteleostei</taxon>
        <taxon>Acanthomorphata</taxon>
        <taxon>Eupercaria</taxon>
        <taxon>Perciformes</taxon>
        <taxon>Cottioidei</taxon>
        <taxon>Cottales</taxon>
        <taxon>Liparidae</taxon>
        <taxon>Liparis</taxon>
    </lineage>
</organism>
<feature type="compositionally biased region" description="Polar residues" evidence="1">
    <location>
        <begin position="41"/>
        <end position="54"/>
    </location>
</feature>
<proteinExistence type="predicted"/>
<sequence length="179" mass="19156">MMETSIDEGIETEEPDADDEPPHSLSAYQTARFGQRRHTLSEVTNQPGPSNQGKLFSMGHHPSMGSVDSDMGYDMGSVQSDLGLSDDAPPLGEAAPADGSGAPAPPFLSARPANPAMAVLTSQHREAHNRSPISFREGRRASDTSLTQGQRHPGAVRQLCPRTHIRSSSLNALSHPPFH</sequence>